<dbReference type="Proteomes" id="UP000007799">
    <property type="component" value="Unassembled WGS sequence"/>
</dbReference>
<reference evidence="3" key="1">
    <citation type="submission" date="2009-08" db="EMBL/GenBank/DDBJ databases">
        <title>Annotation of Salpingoeca rosetta.</title>
        <authorList>
            <consortium name="The Broad Institute Genome Sequencing Platform"/>
            <person name="Russ C."/>
            <person name="Cuomo C."/>
            <person name="Burger G."/>
            <person name="Gray M.W."/>
            <person name="Holland P.W.H."/>
            <person name="King N."/>
            <person name="Lang F.B.F."/>
            <person name="Roger A.J."/>
            <person name="Ruiz-Trillo I."/>
            <person name="Young S.K."/>
            <person name="Zeng Q."/>
            <person name="Gargeya S."/>
            <person name="Alvarado L."/>
            <person name="Berlin A."/>
            <person name="Chapman S.B."/>
            <person name="Chen Z."/>
            <person name="Freedman E."/>
            <person name="Gellesch M."/>
            <person name="Goldberg J."/>
            <person name="Griggs A."/>
            <person name="Gujja S."/>
            <person name="Heilman E."/>
            <person name="Heiman D."/>
            <person name="Howarth C."/>
            <person name="Mehta T."/>
            <person name="Neiman D."/>
            <person name="Pearson M."/>
            <person name="Roberts A."/>
            <person name="Saif S."/>
            <person name="Shea T."/>
            <person name="Shenoy N."/>
            <person name="Sisk P."/>
            <person name="Stolte C."/>
            <person name="Sykes S."/>
            <person name="White J."/>
            <person name="Yandava C."/>
            <person name="Haas B."/>
            <person name="Nusbaum C."/>
            <person name="Birren B."/>
        </authorList>
    </citation>
    <scope>NUCLEOTIDE SEQUENCE [LARGE SCALE GENOMIC DNA]</scope>
    <source>
        <strain evidence="3">ATCC 50818</strain>
    </source>
</reference>
<name>F2U3Z0_SALR5</name>
<dbReference type="EMBL" id="GL832960">
    <property type="protein sequence ID" value="EGD82334.1"/>
    <property type="molecule type" value="Genomic_DNA"/>
</dbReference>
<organism evidence="4">
    <name type="scientific">Salpingoeca rosetta (strain ATCC 50818 / BSB-021)</name>
    <dbReference type="NCBI Taxonomy" id="946362"/>
    <lineage>
        <taxon>Eukaryota</taxon>
        <taxon>Choanoflagellata</taxon>
        <taxon>Craspedida</taxon>
        <taxon>Salpingoecidae</taxon>
        <taxon>Salpingoeca</taxon>
    </lineage>
</organism>
<accession>F2U3Z0</accession>
<feature type="coiled-coil region" evidence="1">
    <location>
        <begin position="7"/>
        <end position="61"/>
    </location>
</feature>
<proteinExistence type="predicted"/>
<feature type="compositionally biased region" description="Low complexity" evidence="2">
    <location>
        <begin position="96"/>
        <end position="112"/>
    </location>
</feature>
<dbReference type="KEGG" id="sre:PTSG_02997"/>
<dbReference type="RefSeq" id="XP_004996517.1">
    <property type="nucleotide sequence ID" value="XM_004996460.1"/>
</dbReference>
<feature type="compositionally biased region" description="Basic and acidic residues" evidence="2">
    <location>
        <begin position="84"/>
        <end position="95"/>
    </location>
</feature>
<dbReference type="AlphaFoldDB" id="F2U3Z0"/>
<evidence type="ECO:0000313" key="4">
    <source>
        <dbReference type="Proteomes" id="UP000007799"/>
    </source>
</evidence>
<sequence>MGNKASKRRDERTLAHLTEVVQELNDDLAFGAYQKEIFDRIQGLALRIEKMERTVDDLSTMIKARGSFRRHRKLSFRAASLRKSQKDGSGDDTPSRRSSSSSLAAGLPPLSSIPSKGPPATVAGVTTPQQQQPQQQQGDLIQPATQPPPLPRAGSVQEYVLSIVDDTAQAAGAHSRRNVPEFVEPDDVQSTSLAAKDSRTEAQATGSVSFVADFSDDGEERTEMQEPASSSTQHTAAAAAQVKAVDEYLEVTGAVGGETEQQQQQQQQQQEEEGPTATTTATGTRRRGSDNNALANGDRGSDALSPATTAPSGGSSRDGGDDGGAGNDDDAKPKRSVRRHKRPSTHSNLGHSAGSEGLSDLVFEGAAVVPSGADEGPNEIDLLLGLKPAKKRSSRRRRKKSASSSSSSSSSKTKAKAKAK</sequence>
<feature type="compositionally biased region" description="Low complexity" evidence="2">
    <location>
        <begin position="257"/>
        <end position="283"/>
    </location>
</feature>
<feature type="compositionally biased region" description="Low complexity" evidence="2">
    <location>
        <begin position="228"/>
        <end position="241"/>
    </location>
</feature>
<feature type="compositionally biased region" description="Basic residues" evidence="2">
    <location>
        <begin position="334"/>
        <end position="344"/>
    </location>
</feature>
<feature type="compositionally biased region" description="Low complexity" evidence="2">
    <location>
        <begin position="402"/>
        <end position="412"/>
    </location>
</feature>
<evidence type="ECO:0000256" key="2">
    <source>
        <dbReference type="SAM" id="MobiDB-lite"/>
    </source>
</evidence>
<feature type="compositionally biased region" description="Low complexity" evidence="2">
    <location>
        <begin position="128"/>
        <end position="137"/>
    </location>
</feature>
<gene>
    <name evidence="3" type="ORF">PTSG_02997</name>
</gene>
<feature type="region of interest" description="Disordered" evidence="2">
    <location>
        <begin position="75"/>
        <end position="153"/>
    </location>
</feature>
<keyword evidence="4" id="KW-1185">Reference proteome</keyword>
<evidence type="ECO:0000256" key="1">
    <source>
        <dbReference type="SAM" id="Coils"/>
    </source>
</evidence>
<keyword evidence="1" id="KW-0175">Coiled coil</keyword>
<evidence type="ECO:0000313" key="3">
    <source>
        <dbReference type="EMBL" id="EGD82334.1"/>
    </source>
</evidence>
<feature type="region of interest" description="Disordered" evidence="2">
    <location>
        <begin position="369"/>
        <end position="420"/>
    </location>
</feature>
<dbReference type="GeneID" id="16077105"/>
<feature type="region of interest" description="Disordered" evidence="2">
    <location>
        <begin position="171"/>
        <end position="356"/>
    </location>
</feature>
<feature type="compositionally biased region" description="Basic residues" evidence="2">
    <location>
        <begin position="388"/>
        <end position="401"/>
    </location>
</feature>
<protein>
    <submittedName>
        <fullName evidence="3">Uncharacterized protein</fullName>
    </submittedName>
</protein>
<dbReference type="InParanoid" id="F2U3Z0"/>